<name>A0ABP6ML11_9ACTN</name>
<evidence type="ECO:0008006" key="4">
    <source>
        <dbReference type="Google" id="ProtNLM"/>
    </source>
</evidence>
<keyword evidence="1" id="KW-0472">Membrane</keyword>
<protein>
    <recommendedName>
        <fullName evidence="4">Integral membrane protein</fullName>
    </recommendedName>
</protein>
<feature type="transmembrane region" description="Helical" evidence="1">
    <location>
        <begin position="102"/>
        <end position="121"/>
    </location>
</feature>
<proteinExistence type="predicted"/>
<gene>
    <name evidence="2" type="ORF">GCM10010449_42520</name>
</gene>
<reference evidence="3" key="1">
    <citation type="journal article" date="2019" name="Int. J. Syst. Evol. Microbiol.">
        <title>The Global Catalogue of Microorganisms (GCM) 10K type strain sequencing project: providing services to taxonomists for standard genome sequencing and annotation.</title>
        <authorList>
            <consortium name="The Broad Institute Genomics Platform"/>
            <consortium name="The Broad Institute Genome Sequencing Center for Infectious Disease"/>
            <person name="Wu L."/>
            <person name="Ma J."/>
        </authorList>
    </citation>
    <scope>NUCLEOTIDE SEQUENCE [LARGE SCALE GENOMIC DNA]</scope>
    <source>
        <strain evidence="3">JCM 9092</strain>
    </source>
</reference>
<dbReference type="EMBL" id="BAAAUG010000077">
    <property type="protein sequence ID" value="GAA3115933.1"/>
    <property type="molecule type" value="Genomic_DNA"/>
</dbReference>
<comment type="caution">
    <text evidence="2">The sequence shown here is derived from an EMBL/GenBank/DDBJ whole genome shotgun (WGS) entry which is preliminary data.</text>
</comment>
<organism evidence="2 3">
    <name type="scientific">Streptomyces rectiviolaceus</name>
    <dbReference type="NCBI Taxonomy" id="332591"/>
    <lineage>
        <taxon>Bacteria</taxon>
        <taxon>Bacillati</taxon>
        <taxon>Actinomycetota</taxon>
        <taxon>Actinomycetes</taxon>
        <taxon>Kitasatosporales</taxon>
        <taxon>Streptomycetaceae</taxon>
        <taxon>Streptomyces</taxon>
    </lineage>
</organism>
<sequence length="137" mass="14573">MVLEWRYIAKGVRVVPEPVATPFIWTGAYAGAFVLVTVLDLLGALDRTGLALAALSVLAALLGVRGRFVAAPGTALLCWMLLNFFAAHPIGEISWAGHRDPEWMACLLAAALIGTTAGRVLHARAAYRRVSPYDGTG</sequence>
<evidence type="ECO:0000256" key="1">
    <source>
        <dbReference type="SAM" id="Phobius"/>
    </source>
</evidence>
<feature type="transmembrane region" description="Helical" evidence="1">
    <location>
        <begin position="49"/>
        <end position="82"/>
    </location>
</feature>
<accession>A0ABP6ML11</accession>
<keyword evidence="1" id="KW-1133">Transmembrane helix</keyword>
<evidence type="ECO:0000313" key="2">
    <source>
        <dbReference type="EMBL" id="GAA3115933.1"/>
    </source>
</evidence>
<dbReference type="Proteomes" id="UP001501637">
    <property type="component" value="Unassembled WGS sequence"/>
</dbReference>
<keyword evidence="1" id="KW-0812">Transmembrane</keyword>
<keyword evidence="3" id="KW-1185">Reference proteome</keyword>
<feature type="transmembrane region" description="Helical" evidence="1">
    <location>
        <begin position="23"/>
        <end position="42"/>
    </location>
</feature>
<evidence type="ECO:0000313" key="3">
    <source>
        <dbReference type="Proteomes" id="UP001501637"/>
    </source>
</evidence>